<reference evidence="3" key="1">
    <citation type="journal article" date="2019" name="Int. J. Syst. Evol. Microbiol.">
        <title>The Global Catalogue of Microorganisms (GCM) 10K type strain sequencing project: providing services to taxonomists for standard genome sequencing and annotation.</title>
        <authorList>
            <consortium name="The Broad Institute Genomics Platform"/>
            <consortium name="The Broad Institute Genome Sequencing Center for Infectious Disease"/>
            <person name="Wu L."/>
            <person name="Ma J."/>
        </authorList>
    </citation>
    <scope>NUCLEOTIDE SEQUENCE [LARGE SCALE GENOMIC DNA]</scope>
    <source>
        <strain evidence="3">CGMCC 4.5798</strain>
    </source>
</reference>
<protein>
    <submittedName>
        <fullName evidence="2">Uncharacterized protein</fullName>
    </submittedName>
</protein>
<feature type="compositionally biased region" description="Low complexity" evidence="1">
    <location>
        <begin position="48"/>
        <end position="60"/>
    </location>
</feature>
<name>A0ABW0S4L6_9BURK</name>
<comment type="caution">
    <text evidence="2">The sequence shown here is derived from an EMBL/GenBank/DDBJ whole genome shotgun (WGS) entry which is preliminary data.</text>
</comment>
<dbReference type="EMBL" id="JBHSMZ010000014">
    <property type="protein sequence ID" value="MFC5550267.1"/>
    <property type="molecule type" value="Genomic_DNA"/>
</dbReference>
<feature type="region of interest" description="Disordered" evidence="1">
    <location>
        <begin position="25"/>
        <end position="75"/>
    </location>
</feature>
<keyword evidence="3" id="KW-1185">Reference proteome</keyword>
<dbReference type="RefSeq" id="WP_379772604.1">
    <property type="nucleotide sequence ID" value="NZ_JBHSMZ010000014.1"/>
</dbReference>
<evidence type="ECO:0000313" key="2">
    <source>
        <dbReference type="EMBL" id="MFC5550267.1"/>
    </source>
</evidence>
<accession>A0ABW0S4L6</accession>
<organism evidence="2 3">
    <name type="scientific">Massilia aerilata</name>
    <dbReference type="NCBI Taxonomy" id="453817"/>
    <lineage>
        <taxon>Bacteria</taxon>
        <taxon>Pseudomonadati</taxon>
        <taxon>Pseudomonadota</taxon>
        <taxon>Betaproteobacteria</taxon>
        <taxon>Burkholderiales</taxon>
        <taxon>Oxalobacteraceae</taxon>
        <taxon>Telluria group</taxon>
        <taxon>Massilia</taxon>
    </lineage>
</organism>
<evidence type="ECO:0000256" key="1">
    <source>
        <dbReference type="SAM" id="MobiDB-lite"/>
    </source>
</evidence>
<feature type="compositionally biased region" description="Pro residues" evidence="1">
    <location>
        <begin position="29"/>
        <end position="43"/>
    </location>
</feature>
<proteinExistence type="predicted"/>
<evidence type="ECO:0000313" key="3">
    <source>
        <dbReference type="Proteomes" id="UP001596086"/>
    </source>
</evidence>
<gene>
    <name evidence="2" type="ORF">ACFPO9_17260</name>
</gene>
<dbReference type="Proteomes" id="UP001596086">
    <property type="component" value="Unassembled WGS sequence"/>
</dbReference>
<sequence length="230" mass="25056">MYPTNPVATLKPAVVHQLNIFGDVDEIPVNPPKPGKAKPPGPAPLHDAPAPATKAAKPVKSGLDNRPVPTPPAPAKALPAADELLVDPDEPVSVDLEAIETSDTPETILAKRMFLRMMWDIEGKSEDVEPDLFGQASVASDKTSQADLNRLDALIWLYSLNPDGGLVTVEWVCDVLGFDPHRVRRIVGRSLRKELKRVVHLLSTIVGAQHAQVCEDKISDYLDISNWSFN</sequence>